<keyword evidence="2" id="KW-0560">Oxidoreductase</keyword>
<dbReference type="Proteomes" id="UP000179860">
    <property type="component" value="Chromosome 2"/>
</dbReference>
<dbReference type="Gene3D" id="3.30.9.10">
    <property type="entry name" value="D-Amino Acid Oxidase, subunit A, domain 2"/>
    <property type="match status" value="2"/>
</dbReference>
<evidence type="ECO:0000256" key="1">
    <source>
        <dbReference type="ARBA" id="ARBA00009410"/>
    </source>
</evidence>
<dbReference type="PANTHER" id="PTHR13847:SF280">
    <property type="entry name" value="D-AMINO ACID DEHYDROGENASE"/>
    <property type="match status" value="1"/>
</dbReference>
<comment type="similarity">
    <text evidence="1">Belongs to the DadA oxidoreductase family.</text>
</comment>
<dbReference type="GO" id="GO:0005886">
    <property type="term" value="C:plasma membrane"/>
    <property type="evidence" value="ECO:0007669"/>
    <property type="project" value="TreeGrafter"/>
</dbReference>
<dbReference type="EMBL" id="CP017562">
    <property type="protein sequence ID" value="APA89033.1"/>
    <property type="molecule type" value="Genomic_DNA"/>
</dbReference>
<feature type="domain" description="FAD dependent oxidoreductase" evidence="3">
    <location>
        <begin position="19"/>
        <end position="409"/>
    </location>
</feature>
<dbReference type="OrthoDB" id="9815989at2"/>
<dbReference type="RefSeq" id="WP_034478427.1">
    <property type="nucleotide sequence ID" value="NZ_CP017562.2"/>
</dbReference>
<dbReference type="Gene3D" id="3.50.50.60">
    <property type="entry name" value="FAD/NAD(P)-binding domain"/>
    <property type="match status" value="2"/>
</dbReference>
<keyword evidence="5" id="KW-1185">Reference proteome</keyword>
<dbReference type="KEGG" id="pspw:BJG93_27675"/>
<sequence>MLPTQEITLQPELPKQVSVAIIGGGIIGISCALGLARKGVDVAVFEKGTIGCEQSSRNWGWVRSIGRDTKELQLSILANELWQSIQSQIDVGYRTTGLAYLAKDESEMAGHQKWIDAAGASGVRVGLLAKAELAKMLPQSSRTWAGALYSPSDGVAEPAMATRGIAELARANGASIFEHCAVRGIDVSAGRVSGVVTEHGIVKCADVVLAGGAWSRLFCGNHAIEFPQLKVHGSVLQTAPIDAKLDVAINGGDFTCRKRADGGYTVSKLGASVADLTPDSIRLSTKFLRAWLNERKYLRLRFGRPFFDELKIPRRFSLDSPTPFETYRVLDPEANNGMLNDAMDCLKQTFPSFANASIVRNWAGMIDVTPDALPVISKVERIPGFYLGSGFSGHGFGIGPAAGAVLADLVTGDRPQVGTEDFTLSRFCP</sequence>
<evidence type="ECO:0000313" key="4">
    <source>
        <dbReference type="EMBL" id="APA89033.1"/>
    </source>
</evidence>
<dbReference type="Pfam" id="PF01266">
    <property type="entry name" value="DAO"/>
    <property type="match status" value="1"/>
</dbReference>
<evidence type="ECO:0000313" key="5">
    <source>
        <dbReference type="Proteomes" id="UP000179860"/>
    </source>
</evidence>
<name>A0A1I9YQ25_9BURK</name>
<reference evidence="4" key="1">
    <citation type="submission" date="2016-09" db="EMBL/GenBank/DDBJ databases">
        <title>The Complete Genome of Burkholderia sprentiae wsm5005.</title>
        <authorList>
            <person name="De Meyer S."/>
            <person name="Wang P."/>
            <person name="Terpolilli J."/>
        </authorList>
    </citation>
    <scope>NUCLEOTIDE SEQUENCE [LARGE SCALE GENOMIC DNA]</scope>
    <source>
        <strain evidence="4">WSM5005</strain>
    </source>
</reference>
<accession>A0A1I9YQ25</accession>
<dbReference type="InterPro" id="IPR036188">
    <property type="entry name" value="FAD/NAD-bd_sf"/>
</dbReference>
<dbReference type="GO" id="GO:0055130">
    <property type="term" value="P:D-alanine catabolic process"/>
    <property type="evidence" value="ECO:0007669"/>
    <property type="project" value="TreeGrafter"/>
</dbReference>
<evidence type="ECO:0000256" key="2">
    <source>
        <dbReference type="ARBA" id="ARBA00023002"/>
    </source>
</evidence>
<dbReference type="SUPFAM" id="SSF51905">
    <property type="entry name" value="FAD/NAD(P)-binding domain"/>
    <property type="match status" value="1"/>
</dbReference>
<gene>
    <name evidence="4" type="ORF">BJG93_27675</name>
</gene>
<protein>
    <submittedName>
        <fullName evidence="4">FAD-binding oxidoreductase</fullName>
    </submittedName>
</protein>
<dbReference type="STRING" id="754502.BJG93_27675"/>
<dbReference type="PANTHER" id="PTHR13847">
    <property type="entry name" value="SARCOSINE DEHYDROGENASE-RELATED"/>
    <property type="match status" value="1"/>
</dbReference>
<evidence type="ECO:0000259" key="3">
    <source>
        <dbReference type="Pfam" id="PF01266"/>
    </source>
</evidence>
<proteinExistence type="inferred from homology"/>
<dbReference type="InterPro" id="IPR006076">
    <property type="entry name" value="FAD-dep_OxRdtase"/>
</dbReference>
<organism evidence="4 5">
    <name type="scientific">Paraburkholderia sprentiae WSM5005</name>
    <dbReference type="NCBI Taxonomy" id="754502"/>
    <lineage>
        <taxon>Bacteria</taxon>
        <taxon>Pseudomonadati</taxon>
        <taxon>Pseudomonadota</taxon>
        <taxon>Betaproteobacteria</taxon>
        <taxon>Burkholderiales</taxon>
        <taxon>Burkholderiaceae</taxon>
        <taxon>Paraburkholderia</taxon>
    </lineage>
</organism>
<dbReference type="AlphaFoldDB" id="A0A1I9YQ25"/>
<dbReference type="GO" id="GO:0008718">
    <property type="term" value="F:D-amino-acid dehydrogenase activity"/>
    <property type="evidence" value="ECO:0007669"/>
    <property type="project" value="TreeGrafter"/>
</dbReference>
<reference evidence="4" key="2">
    <citation type="submission" date="2021-06" db="EMBL/GenBank/DDBJ databases">
        <authorList>
            <person name="Rogers T.H."/>
            <person name="Ramsay J.P."/>
            <person name="Wang P."/>
            <person name="Terpolilli J."/>
        </authorList>
    </citation>
    <scope>NUCLEOTIDE SEQUENCE [LARGE SCALE GENOMIC DNA]</scope>
    <source>
        <strain evidence="4">WSM5005</strain>
    </source>
</reference>
<dbReference type="GO" id="GO:0005737">
    <property type="term" value="C:cytoplasm"/>
    <property type="evidence" value="ECO:0007669"/>
    <property type="project" value="TreeGrafter"/>
</dbReference>